<dbReference type="GO" id="GO:0004566">
    <property type="term" value="F:beta-glucuronidase activity"/>
    <property type="evidence" value="ECO:0007669"/>
    <property type="project" value="TreeGrafter"/>
</dbReference>
<accession>A0A830BUL5</accession>
<dbReference type="InterPro" id="IPR005199">
    <property type="entry name" value="Glyco_hydro_79"/>
</dbReference>
<dbReference type="Proteomes" id="UP000653305">
    <property type="component" value="Unassembled WGS sequence"/>
</dbReference>
<evidence type="ECO:0000256" key="1">
    <source>
        <dbReference type="ARBA" id="ARBA00009800"/>
    </source>
</evidence>
<sequence length="317" mass="34992">MAHGMKSKGLICCILVASLFCASFADNKVTNLTMIVIGSAKLAETDDSFVCGTLDWWPRTKCDFGRCSWGEAGILNLDLDNKILVNAVKAFVNLRIRVGGSLQDQVVYKVGTFHENCSDFKLKDGGLFGFSTGCLDMKRWDLMNKFFNETGAVITFGLNALNGRNKSTSNDTLMVGAWNYTNALEFMSYTASKGYKIDSYELGPNVVDGVTYHVYNLGPGDHDLDVLKNVLDPDVVEGANNTYYNIKTDIQSFGSRPWVSESGGAWSSGSKNVSRTFANGFCALLWHRLMGKKVLFAYHVGSKYLRVYAHCSKNNNV</sequence>
<comment type="caution">
    <text evidence="3">The sequence shown here is derived from an EMBL/GenBank/DDBJ whole genome shotgun (WGS) entry which is preliminary data.</text>
</comment>
<protein>
    <submittedName>
        <fullName evidence="3">Heparanase-like protein 1</fullName>
    </submittedName>
</protein>
<evidence type="ECO:0000313" key="3">
    <source>
        <dbReference type="EMBL" id="GFP87305.1"/>
    </source>
</evidence>
<dbReference type="OrthoDB" id="726732at2759"/>
<organism evidence="3 4">
    <name type="scientific">Phtheirospermum japonicum</name>
    <dbReference type="NCBI Taxonomy" id="374723"/>
    <lineage>
        <taxon>Eukaryota</taxon>
        <taxon>Viridiplantae</taxon>
        <taxon>Streptophyta</taxon>
        <taxon>Embryophyta</taxon>
        <taxon>Tracheophyta</taxon>
        <taxon>Spermatophyta</taxon>
        <taxon>Magnoliopsida</taxon>
        <taxon>eudicotyledons</taxon>
        <taxon>Gunneridae</taxon>
        <taxon>Pentapetalae</taxon>
        <taxon>asterids</taxon>
        <taxon>lamiids</taxon>
        <taxon>Lamiales</taxon>
        <taxon>Orobanchaceae</taxon>
        <taxon>Orobanchaceae incertae sedis</taxon>
        <taxon>Phtheirospermum</taxon>
    </lineage>
</organism>
<reference evidence="3" key="1">
    <citation type="submission" date="2020-07" db="EMBL/GenBank/DDBJ databases">
        <title>Ethylene signaling mediates host invasion by parasitic plants.</title>
        <authorList>
            <person name="Yoshida S."/>
        </authorList>
    </citation>
    <scope>NUCLEOTIDE SEQUENCE</scope>
    <source>
        <strain evidence="3">Okayama</strain>
    </source>
</reference>
<dbReference type="GO" id="GO:0009505">
    <property type="term" value="C:plant-type cell wall"/>
    <property type="evidence" value="ECO:0007669"/>
    <property type="project" value="TreeGrafter"/>
</dbReference>
<evidence type="ECO:0000313" key="4">
    <source>
        <dbReference type="Proteomes" id="UP000653305"/>
    </source>
</evidence>
<dbReference type="Pfam" id="PF03662">
    <property type="entry name" value="Glyco_hydro_79n"/>
    <property type="match status" value="1"/>
</dbReference>
<dbReference type="Gene3D" id="3.20.20.80">
    <property type="entry name" value="Glycosidases"/>
    <property type="match status" value="2"/>
</dbReference>
<feature type="chain" id="PRO_5033016064" evidence="2">
    <location>
        <begin position="26"/>
        <end position="317"/>
    </location>
</feature>
<dbReference type="AlphaFoldDB" id="A0A830BUL5"/>
<dbReference type="PANTHER" id="PTHR14363">
    <property type="entry name" value="HEPARANASE-RELATED"/>
    <property type="match status" value="1"/>
</dbReference>
<name>A0A830BUL5_9LAMI</name>
<proteinExistence type="inferred from homology"/>
<gene>
    <name evidence="3" type="ORF">PHJA_000874200</name>
</gene>
<dbReference type="PANTHER" id="PTHR14363:SF13">
    <property type="entry name" value="OS07G0598400 PROTEIN"/>
    <property type="match status" value="1"/>
</dbReference>
<dbReference type="SUPFAM" id="SSF51445">
    <property type="entry name" value="(Trans)glycosidases"/>
    <property type="match status" value="1"/>
</dbReference>
<dbReference type="EMBL" id="BMAC01000142">
    <property type="protein sequence ID" value="GFP87305.1"/>
    <property type="molecule type" value="Genomic_DNA"/>
</dbReference>
<comment type="similarity">
    <text evidence="1">Belongs to the glycosyl hydrolase 79 family.</text>
</comment>
<keyword evidence="4" id="KW-1185">Reference proteome</keyword>
<evidence type="ECO:0000256" key="2">
    <source>
        <dbReference type="SAM" id="SignalP"/>
    </source>
</evidence>
<keyword evidence="2" id="KW-0732">Signal</keyword>
<feature type="signal peptide" evidence="2">
    <location>
        <begin position="1"/>
        <end position="25"/>
    </location>
</feature>
<dbReference type="GO" id="GO:0016020">
    <property type="term" value="C:membrane"/>
    <property type="evidence" value="ECO:0007669"/>
    <property type="project" value="InterPro"/>
</dbReference>
<dbReference type="InterPro" id="IPR017853">
    <property type="entry name" value="GH"/>
</dbReference>